<dbReference type="Proteomes" id="UP000255163">
    <property type="component" value="Unassembled WGS sequence"/>
</dbReference>
<gene>
    <name evidence="2" type="primary">yjgI</name>
    <name evidence="2" type="ORF">NCTC12123_01826</name>
</gene>
<dbReference type="AlphaFoldDB" id="A0A376FC95"/>
<reference evidence="2 3" key="1">
    <citation type="submission" date="2018-06" db="EMBL/GenBank/DDBJ databases">
        <authorList>
            <consortium name="Pathogen Informatics"/>
            <person name="Doyle S."/>
        </authorList>
    </citation>
    <scope>NUCLEOTIDE SEQUENCE [LARGE SCALE GENOMIC DNA]</scope>
    <source>
        <strain evidence="2 3">NCTC12123</strain>
    </source>
</reference>
<evidence type="ECO:0000256" key="1">
    <source>
        <dbReference type="SAM" id="Phobius"/>
    </source>
</evidence>
<accession>A0A376FC95</accession>
<proteinExistence type="predicted"/>
<evidence type="ECO:0000313" key="3">
    <source>
        <dbReference type="Proteomes" id="UP000255163"/>
    </source>
</evidence>
<feature type="transmembrane region" description="Helical" evidence="1">
    <location>
        <begin position="31"/>
        <end position="50"/>
    </location>
</feature>
<dbReference type="EMBL" id="UFYI01000007">
    <property type="protein sequence ID" value="STD20315.1"/>
    <property type="molecule type" value="Genomic_DNA"/>
</dbReference>
<name>A0A376FC95_ENTAS</name>
<evidence type="ECO:0000313" key="2">
    <source>
        <dbReference type="EMBL" id="STD20315.1"/>
    </source>
</evidence>
<organism evidence="2 3">
    <name type="scientific">Enterobacter asburiae</name>
    <dbReference type="NCBI Taxonomy" id="61645"/>
    <lineage>
        <taxon>Bacteria</taxon>
        <taxon>Pseudomonadati</taxon>
        <taxon>Pseudomonadota</taxon>
        <taxon>Gammaproteobacteria</taxon>
        <taxon>Enterobacterales</taxon>
        <taxon>Enterobacteriaceae</taxon>
        <taxon>Enterobacter</taxon>
        <taxon>Enterobacter cloacae complex</taxon>
    </lineage>
</organism>
<keyword evidence="1" id="KW-0472">Membrane</keyword>
<keyword evidence="1" id="KW-1133">Transmembrane helix</keyword>
<keyword evidence="1" id="KW-0812">Transmembrane</keyword>
<sequence>MPGRVSVEEAVKAIRTGLAAGKMHIAFPDGFGFILRLLSGLPAFLQRALLRRMVRS</sequence>
<protein>
    <submittedName>
        <fullName evidence="2">Protein YjgI</fullName>
    </submittedName>
</protein>